<dbReference type="InterPro" id="IPR023753">
    <property type="entry name" value="FAD/NAD-binding_dom"/>
</dbReference>
<dbReference type="AlphaFoldDB" id="A0AAP2REZ6"/>
<name>A0AAP2REZ6_9EURY</name>
<dbReference type="InterPro" id="IPR028261">
    <property type="entry name" value="DPD_II"/>
</dbReference>
<dbReference type="InterPro" id="IPR009051">
    <property type="entry name" value="Helical_ferredxn"/>
</dbReference>
<evidence type="ECO:0000259" key="1">
    <source>
        <dbReference type="Pfam" id="PF07992"/>
    </source>
</evidence>
<dbReference type="Gene3D" id="3.50.50.60">
    <property type="entry name" value="FAD/NAD(P)-binding domain"/>
    <property type="match status" value="2"/>
</dbReference>
<dbReference type="SUPFAM" id="SSF46548">
    <property type="entry name" value="alpha-helical ferredoxin"/>
    <property type="match status" value="1"/>
</dbReference>
<dbReference type="GO" id="GO:0051536">
    <property type="term" value="F:iron-sulfur cluster binding"/>
    <property type="evidence" value="ECO:0007669"/>
    <property type="project" value="InterPro"/>
</dbReference>
<feature type="domain" description="FAD/NAD(P)-binding" evidence="1">
    <location>
        <begin position="143"/>
        <end position="451"/>
    </location>
</feature>
<dbReference type="PRINTS" id="PR00419">
    <property type="entry name" value="ADXRDTASE"/>
</dbReference>
<dbReference type="Pfam" id="PF07992">
    <property type="entry name" value="Pyr_redox_2"/>
    <property type="match status" value="1"/>
</dbReference>
<dbReference type="InterPro" id="IPR006004">
    <property type="entry name" value="SudA-like"/>
</dbReference>
<organism evidence="3 4">
    <name type="scientific">Methanooceanicella nereidis</name>
    <dbReference type="NCBI Taxonomy" id="2052831"/>
    <lineage>
        <taxon>Archaea</taxon>
        <taxon>Methanobacteriati</taxon>
        <taxon>Methanobacteriota</taxon>
        <taxon>Stenosarchaea group</taxon>
        <taxon>Methanomicrobia</taxon>
        <taxon>Methanocellales</taxon>
        <taxon>Methanocellaceae</taxon>
        <taxon>Methanooceanicella</taxon>
    </lineage>
</organism>
<dbReference type="Gene3D" id="1.10.1060.10">
    <property type="entry name" value="Alpha-helical ferredoxin"/>
    <property type="match status" value="1"/>
</dbReference>
<dbReference type="Proteomes" id="UP001320159">
    <property type="component" value="Unassembled WGS sequence"/>
</dbReference>
<keyword evidence="4" id="KW-1185">Reference proteome</keyword>
<dbReference type="PANTHER" id="PTHR42783:SF3">
    <property type="entry name" value="GLUTAMATE SYNTHASE [NADPH] SMALL CHAIN-RELATED"/>
    <property type="match status" value="1"/>
</dbReference>
<dbReference type="InterPro" id="IPR036188">
    <property type="entry name" value="FAD/NAD-bd_sf"/>
</dbReference>
<feature type="domain" description="Dihydroprymidine dehydrogenase" evidence="2">
    <location>
        <begin position="24"/>
        <end position="131"/>
    </location>
</feature>
<gene>
    <name evidence="3" type="primary">gltA</name>
    <name evidence="3" type="ORF">CUJ83_08275</name>
</gene>
<evidence type="ECO:0000313" key="3">
    <source>
        <dbReference type="EMBL" id="MCD1294992.1"/>
    </source>
</evidence>
<reference evidence="3 4" key="1">
    <citation type="submission" date="2017-11" db="EMBL/GenBank/DDBJ databases">
        <title>Isolation and Characterization of Family Methanocellaceae Species from Potential Methane Hydrate Area Offshore Southwestern Taiwan.</title>
        <authorList>
            <person name="Zhang W.-L."/>
            <person name="Chen W.-C."/>
            <person name="Lai M.-C."/>
            <person name="Chen S.-C."/>
        </authorList>
    </citation>
    <scope>NUCLEOTIDE SEQUENCE [LARGE SCALE GENOMIC DNA]</scope>
    <source>
        <strain evidence="3 4">CWC-04</strain>
    </source>
</reference>
<accession>A0AAP2REZ6</accession>
<proteinExistence type="predicted"/>
<sequence length="466" mass="51027">MPADEVIDRRKHVPVREQEPSERVGNFDEVSYGYNEEEAMKEAKRCLNCKTPLCIDGCPVGVDIPKFVTEIAKGEFDEAIKTIKDKNNLPAICGRVCPQESQCEKLCTLGMKWKPLFIGKLERFAADHEKSDVKPELPEWNGKKVAVVGSGPAGLTAAADLAKMGYKVVIFEALHTPGGVLIYGIPEFRLPKSIVEKEVEYVKSLGVEIRLNEIVGRTITIDEMFGQGFSAVFIGSGAGLPSFMRIPGENLNGVYSANEYLTRVNLMKAYQFPEFDTPVKKSKNIAVIGGGNVAMDAARTAKRMGADHVYLIYRRGEEEMPARREETEHAKEEGIEFKLLMNPTRIIGDDNGWVKGIECIHMRLCEPDESGRCRPEPVQGSEEILDVDTVVVAIGTSPNPLIVKTTPGLETSKDGTLVVDGYTFMTSREGVFAGGDIVSGAATVISAMGQAKEAAVAIDEYIKSKE</sequence>
<dbReference type="PANTHER" id="PTHR42783">
    <property type="entry name" value="GLUTAMATE SYNTHASE [NADPH] SMALL CHAIN"/>
    <property type="match status" value="1"/>
</dbReference>
<dbReference type="SUPFAM" id="SSF51971">
    <property type="entry name" value="Nucleotide-binding domain"/>
    <property type="match status" value="1"/>
</dbReference>
<dbReference type="NCBIfam" id="TIGR01316">
    <property type="entry name" value="gltA"/>
    <property type="match status" value="1"/>
</dbReference>
<protein>
    <submittedName>
        <fullName evidence="3">Glutamate synthase (NADPH), homotetrameric</fullName>
    </submittedName>
</protein>
<comment type="caution">
    <text evidence="3">The sequence shown here is derived from an EMBL/GenBank/DDBJ whole genome shotgun (WGS) entry which is preliminary data.</text>
</comment>
<evidence type="ECO:0000259" key="2">
    <source>
        <dbReference type="Pfam" id="PF14691"/>
    </source>
</evidence>
<dbReference type="Pfam" id="PF14691">
    <property type="entry name" value="Fer4_20"/>
    <property type="match status" value="1"/>
</dbReference>
<dbReference type="EMBL" id="PGCK01000006">
    <property type="protein sequence ID" value="MCD1294992.1"/>
    <property type="molecule type" value="Genomic_DNA"/>
</dbReference>
<evidence type="ECO:0000313" key="4">
    <source>
        <dbReference type="Proteomes" id="UP001320159"/>
    </source>
</evidence>
<dbReference type="RefSeq" id="WP_230741830.1">
    <property type="nucleotide sequence ID" value="NZ_PGCK01000006.1"/>
</dbReference>
<dbReference type="GO" id="GO:0016491">
    <property type="term" value="F:oxidoreductase activity"/>
    <property type="evidence" value="ECO:0007669"/>
    <property type="project" value="InterPro"/>
</dbReference>